<reference evidence="7 8" key="1">
    <citation type="submission" date="2019-07" db="EMBL/GenBank/DDBJ databases">
        <title>Whole genome shotgun sequence of Skermanella aerolata NBRC 106429.</title>
        <authorList>
            <person name="Hosoyama A."/>
            <person name="Uohara A."/>
            <person name="Ohji S."/>
            <person name="Ichikawa N."/>
        </authorList>
    </citation>
    <scope>NUCLEOTIDE SEQUENCE [LARGE SCALE GENOMIC DNA]</scope>
    <source>
        <strain evidence="7 8">NBRC 106429</strain>
    </source>
</reference>
<feature type="transmembrane region" description="Helical" evidence="5">
    <location>
        <begin position="152"/>
        <end position="176"/>
    </location>
</feature>
<feature type="transmembrane region" description="Helical" evidence="5">
    <location>
        <begin position="71"/>
        <end position="90"/>
    </location>
</feature>
<dbReference type="GO" id="GO:0055085">
    <property type="term" value="P:transmembrane transport"/>
    <property type="evidence" value="ECO:0007669"/>
    <property type="project" value="InterPro"/>
</dbReference>
<evidence type="ECO:0000313" key="8">
    <source>
        <dbReference type="Proteomes" id="UP000321523"/>
    </source>
</evidence>
<feature type="transmembrane region" description="Helical" evidence="5">
    <location>
        <begin position="209"/>
        <end position="226"/>
    </location>
</feature>
<dbReference type="CDD" id="cd06261">
    <property type="entry name" value="TM_PBP2"/>
    <property type="match status" value="1"/>
</dbReference>
<comment type="caution">
    <text evidence="7">The sequence shown here is derived from an EMBL/GenBank/DDBJ whole genome shotgun (WGS) entry which is preliminary data.</text>
</comment>
<sequence>MDKRPYDNKAWLLVLPVFLIVAISAIIPLMTVVNYSVQDVLGPFQRVFVGTEWFEQVLNDDRLHGAFLRQLIFSGCVLLIQIPLGIAVALTMPVKGWQSSLCLVLVALPLLIPWNVVGTIWQLYARPDIGLAGVAVNSLGIPYNYTSSAFDAWLTVLIMDVWHWTPLVILLCYAGLRSIPEAFYQAAKIDGASAWAVFRYIQLPKMRRVLTIAILLRFMDSFMIYTEPFVLTGGGPGNATTFLSQFLAQIAVGQFDLGPAAAFSLIYFLVILLLSWIFYTYITHTDREDAR</sequence>
<protein>
    <submittedName>
        <fullName evidence="7">ABC transporter permease</fullName>
    </submittedName>
</protein>
<dbReference type="InterPro" id="IPR000515">
    <property type="entry name" value="MetI-like"/>
</dbReference>
<gene>
    <name evidence="7" type="ORF">SAE02_12600</name>
</gene>
<dbReference type="InterPro" id="IPR052730">
    <property type="entry name" value="Sugar_ABC_transporter"/>
</dbReference>
<evidence type="ECO:0000256" key="2">
    <source>
        <dbReference type="ARBA" id="ARBA00022692"/>
    </source>
</evidence>
<keyword evidence="5" id="KW-0813">Transport</keyword>
<evidence type="ECO:0000256" key="3">
    <source>
        <dbReference type="ARBA" id="ARBA00022989"/>
    </source>
</evidence>
<dbReference type="PANTHER" id="PTHR43759">
    <property type="entry name" value="TREHALOSE TRANSPORT SYSTEM PERMEASE PROTEIN SUGA"/>
    <property type="match status" value="1"/>
</dbReference>
<keyword evidence="3 5" id="KW-1133">Transmembrane helix</keyword>
<dbReference type="GO" id="GO:0005886">
    <property type="term" value="C:plasma membrane"/>
    <property type="evidence" value="ECO:0007669"/>
    <property type="project" value="UniProtKB-SubCell"/>
</dbReference>
<evidence type="ECO:0000256" key="4">
    <source>
        <dbReference type="ARBA" id="ARBA00023136"/>
    </source>
</evidence>
<feature type="transmembrane region" description="Helical" evidence="5">
    <location>
        <begin position="261"/>
        <end position="282"/>
    </location>
</feature>
<dbReference type="SUPFAM" id="SSF161098">
    <property type="entry name" value="MetI-like"/>
    <property type="match status" value="1"/>
</dbReference>
<comment type="subcellular location">
    <subcellularLocation>
        <location evidence="1 5">Cell membrane</location>
        <topology evidence="1 5">Multi-pass membrane protein</topology>
    </subcellularLocation>
</comment>
<name>A0A512DKV7_9PROT</name>
<dbReference type="InterPro" id="IPR035906">
    <property type="entry name" value="MetI-like_sf"/>
</dbReference>
<feature type="transmembrane region" description="Helical" evidence="5">
    <location>
        <begin position="102"/>
        <end position="124"/>
    </location>
</feature>
<dbReference type="RefSeq" id="WP_044433896.1">
    <property type="nucleotide sequence ID" value="NZ_BJYZ01000004.1"/>
</dbReference>
<evidence type="ECO:0000313" key="7">
    <source>
        <dbReference type="EMBL" id="GEO37112.1"/>
    </source>
</evidence>
<keyword evidence="2 5" id="KW-0812">Transmembrane</keyword>
<dbReference type="Pfam" id="PF00528">
    <property type="entry name" value="BPD_transp_1"/>
    <property type="match status" value="1"/>
</dbReference>
<dbReference type="AlphaFoldDB" id="A0A512DKV7"/>
<feature type="domain" description="ABC transmembrane type-1" evidence="6">
    <location>
        <begin position="67"/>
        <end position="278"/>
    </location>
</feature>
<dbReference type="PROSITE" id="PS50928">
    <property type="entry name" value="ABC_TM1"/>
    <property type="match status" value="1"/>
</dbReference>
<evidence type="ECO:0000256" key="5">
    <source>
        <dbReference type="RuleBase" id="RU363032"/>
    </source>
</evidence>
<proteinExistence type="inferred from homology"/>
<evidence type="ECO:0000256" key="1">
    <source>
        <dbReference type="ARBA" id="ARBA00004651"/>
    </source>
</evidence>
<organism evidence="7 8">
    <name type="scientific">Skermanella aerolata</name>
    <dbReference type="NCBI Taxonomy" id="393310"/>
    <lineage>
        <taxon>Bacteria</taxon>
        <taxon>Pseudomonadati</taxon>
        <taxon>Pseudomonadota</taxon>
        <taxon>Alphaproteobacteria</taxon>
        <taxon>Rhodospirillales</taxon>
        <taxon>Azospirillaceae</taxon>
        <taxon>Skermanella</taxon>
    </lineage>
</organism>
<dbReference type="EMBL" id="BJYZ01000004">
    <property type="protein sequence ID" value="GEO37112.1"/>
    <property type="molecule type" value="Genomic_DNA"/>
</dbReference>
<dbReference type="PANTHER" id="PTHR43759:SF1">
    <property type="entry name" value="GLUCOSE IMPORT SYSTEM PERMEASE PROTEIN GLCT"/>
    <property type="match status" value="1"/>
</dbReference>
<dbReference type="Gene3D" id="1.10.3720.10">
    <property type="entry name" value="MetI-like"/>
    <property type="match status" value="1"/>
</dbReference>
<keyword evidence="8" id="KW-1185">Reference proteome</keyword>
<feature type="transmembrane region" description="Helical" evidence="5">
    <location>
        <begin position="12"/>
        <end position="33"/>
    </location>
</feature>
<comment type="similarity">
    <text evidence="5">Belongs to the binding-protein-dependent transport system permease family.</text>
</comment>
<dbReference type="OrthoDB" id="9785347at2"/>
<dbReference type="Proteomes" id="UP000321523">
    <property type="component" value="Unassembled WGS sequence"/>
</dbReference>
<keyword evidence="4 5" id="KW-0472">Membrane</keyword>
<accession>A0A512DKV7</accession>
<evidence type="ECO:0000259" key="6">
    <source>
        <dbReference type="PROSITE" id="PS50928"/>
    </source>
</evidence>